<sequence>MITGILLAISFCASSLAAQSQSEKAPDSRANYFSAEDIFELEVASDPQVSPSGEAVVYVRRSNDIMTDSTRSSIWSLGVKDGEHRPLVSLSKNAYSPRWSPNGERLAYLSNKEGKTQLYVRWVDTGQTALISNLASTPSSITWSPDGKHIAFTMSVKADEKPFSVKMPAKPDGASWSPNFEYITKARYQADGRGTLKPEYTQIFVVPADGGSARQLSSGPYHHRGPLSWAADSQHIYFSANRSENWEYEPGESNIYALSVSGQITQITDAPGAENAPVVSPNGKLIAYGKRDDKKLAYRNTYLHVMNVDGSDDRNLSANIDNALSNFQWKGNAGLYYQQMLRGVTQIDYVSLSGKHSSVTKGLGGQSLGRPYTSGDYSYADGTFAFTKGRHDRPADIFVRQGSKERQLTALNEDIFGHKTLGDIKEFTYASSIDGEEIHGWYILPPDYDSSKKYPLIIEIHGGPHLAYGPHFSAELQRMAAEGYIVFYNNHRGSTGYGERFALLLQNKYSSKYDFADHMSGIDALIEKGIVDGDQLFITGGSAGGIASAYAIGLTDRFKAAVVAKPVINWLSKVLTADSGLYQIPYQFPGMPWDHVEHYWERSPLSLVGNVTTPTLLITGTDDKRTPMSETEQYYQALKLRKVDTVLVKVPGASHGIASRPSRLVGKIENIIAWFNKYRTPEVSEQ</sequence>
<keyword evidence="1" id="KW-0378">Hydrolase</keyword>
<proteinExistence type="predicted"/>
<evidence type="ECO:0000256" key="1">
    <source>
        <dbReference type="ARBA" id="ARBA00022801"/>
    </source>
</evidence>
<dbReference type="Gene3D" id="2.140.10.30">
    <property type="entry name" value="Dipeptidylpeptidase IV, N-terminal domain"/>
    <property type="match status" value="1"/>
</dbReference>
<reference evidence="7" key="1">
    <citation type="journal article" date="2019" name="Int. J. Syst. Evol. Microbiol.">
        <title>The Global Catalogue of Microorganisms (GCM) 10K type strain sequencing project: providing services to taxonomists for standard genome sequencing and annotation.</title>
        <authorList>
            <consortium name="The Broad Institute Genomics Platform"/>
            <consortium name="The Broad Institute Genome Sequencing Center for Infectious Disease"/>
            <person name="Wu L."/>
            <person name="Ma J."/>
        </authorList>
    </citation>
    <scope>NUCLEOTIDE SEQUENCE [LARGE SCALE GENOMIC DNA]</scope>
    <source>
        <strain evidence="7">KACC 12507</strain>
    </source>
</reference>
<evidence type="ECO:0000256" key="2">
    <source>
        <dbReference type="ARBA" id="ARBA00022825"/>
    </source>
</evidence>
<feature type="domain" description="Peptidase S9 prolyl oligopeptidase catalytic" evidence="4">
    <location>
        <begin position="470"/>
        <end position="678"/>
    </location>
</feature>
<keyword evidence="2" id="KW-0720">Serine protease</keyword>
<dbReference type="Gene3D" id="3.40.50.1820">
    <property type="entry name" value="alpha/beta hydrolase"/>
    <property type="match status" value="1"/>
</dbReference>
<evidence type="ECO:0000313" key="6">
    <source>
        <dbReference type="EMBL" id="MFC4700214.1"/>
    </source>
</evidence>
<feature type="chain" id="PRO_5045220329" evidence="3">
    <location>
        <begin position="18"/>
        <end position="686"/>
    </location>
</feature>
<dbReference type="SUPFAM" id="SSF53474">
    <property type="entry name" value="alpha/beta-Hydrolases"/>
    <property type="match status" value="1"/>
</dbReference>
<evidence type="ECO:0000259" key="4">
    <source>
        <dbReference type="Pfam" id="PF00326"/>
    </source>
</evidence>
<keyword evidence="7" id="KW-1185">Reference proteome</keyword>
<dbReference type="SUPFAM" id="SSF82171">
    <property type="entry name" value="DPP6 N-terminal domain-like"/>
    <property type="match status" value="1"/>
</dbReference>
<dbReference type="Pfam" id="PF00326">
    <property type="entry name" value="Peptidase_S9"/>
    <property type="match status" value="1"/>
</dbReference>
<dbReference type="Gene3D" id="2.120.10.30">
    <property type="entry name" value="TolB, C-terminal domain"/>
    <property type="match status" value="1"/>
</dbReference>
<evidence type="ECO:0000313" key="7">
    <source>
        <dbReference type="Proteomes" id="UP001595897"/>
    </source>
</evidence>
<feature type="signal peptide" evidence="3">
    <location>
        <begin position="1"/>
        <end position="17"/>
    </location>
</feature>
<name>A0ABV9LW02_9ALTE</name>
<dbReference type="PANTHER" id="PTHR42776:SF27">
    <property type="entry name" value="DIPEPTIDYL PEPTIDASE FAMILY MEMBER 6"/>
    <property type="match status" value="1"/>
</dbReference>
<dbReference type="PANTHER" id="PTHR42776">
    <property type="entry name" value="SERINE PEPTIDASE S9 FAMILY MEMBER"/>
    <property type="match status" value="1"/>
</dbReference>
<dbReference type="InterPro" id="IPR011659">
    <property type="entry name" value="WD40"/>
</dbReference>
<comment type="caution">
    <text evidence="6">The sequence shown here is derived from an EMBL/GenBank/DDBJ whole genome shotgun (WGS) entry which is preliminary data.</text>
</comment>
<keyword evidence="2" id="KW-0645">Protease</keyword>
<accession>A0ABV9LW02</accession>
<evidence type="ECO:0000256" key="3">
    <source>
        <dbReference type="SAM" id="SignalP"/>
    </source>
</evidence>
<dbReference type="InterPro" id="IPR011042">
    <property type="entry name" value="6-blade_b-propeller_TolB-like"/>
</dbReference>
<dbReference type="Proteomes" id="UP001595897">
    <property type="component" value="Unassembled WGS sequence"/>
</dbReference>
<organism evidence="6 7">
    <name type="scientific">Glaciecola siphonariae</name>
    <dbReference type="NCBI Taxonomy" id="521012"/>
    <lineage>
        <taxon>Bacteria</taxon>
        <taxon>Pseudomonadati</taxon>
        <taxon>Pseudomonadota</taxon>
        <taxon>Gammaproteobacteria</taxon>
        <taxon>Alteromonadales</taxon>
        <taxon>Alteromonadaceae</taxon>
        <taxon>Glaciecola</taxon>
    </lineage>
</organism>
<evidence type="ECO:0000259" key="5">
    <source>
        <dbReference type="Pfam" id="PF00930"/>
    </source>
</evidence>
<dbReference type="EMBL" id="JBHSGU010000002">
    <property type="protein sequence ID" value="MFC4700214.1"/>
    <property type="molecule type" value="Genomic_DNA"/>
</dbReference>
<gene>
    <name evidence="6" type="ORF">ACFO4O_08610</name>
</gene>
<dbReference type="InterPro" id="IPR002469">
    <property type="entry name" value="Peptidase_S9B_N"/>
</dbReference>
<dbReference type="InterPro" id="IPR029058">
    <property type="entry name" value="AB_hydrolase_fold"/>
</dbReference>
<keyword evidence="3" id="KW-0732">Signal</keyword>
<protein>
    <submittedName>
        <fullName evidence="6">S9 family peptidase</fullName>
    </submittedName>
</protein>
<dbReference type="Pfam" id="PF07676">
    <property type="entry name" value="PD40"/>
    <property type="match status" value="2"/>
</dbReference>
<feature type="domain" description="Dipeptidylpeptidase IV N-terminal" evidence="5">
    <location>
        <begin position="199"/>
        <end position="286"/>
    </location>
</feature>
<dbReference type="InterPro" id="IPR001375">
    <property type="entry name" value="Peptidase_S9_cat"/>
</dbReference>
<dbReference type="Pfam" id="PF00930">
    <property type="entry name" value="DPPIV_N"/>
    <property type="match status" value="1"/>
</dbReference>